<dbReference type="Gene3D" id="3.40.50.970">
    <property type="match status" value="1"/>
</dbReference>
<protein>
    <recommendedName>
        <fullName evidence="3 7">Pyruvate dehydrogenase E1 component subunit alpha</fullName>
        <ecNumber evidence="2 7">1.2.4.1</ecNumber>
    </recommendedName>
</protein>
<comment type="catalytic activity">
    <reaction evidence="7">
        <text>N(6)-[(R)-lipoyl]-L-lysyl-[protein] + pyruvate + H(+) = N(6)-[(R)-S(8)-acetyldihydrolipoyl]-L-lysyl-[protein] + CO2</text>
        <dbReference type="Rhea" id="RHEA:19189"/>
        <dbReference type="Rhea" id="RHEA-COMP:10474"/>
        <dbReference type="Rhea" id="RHEA-COMP:10478"/>
        <dbReference type="ChEBI" id="CHEBI:15361"/>
        <dbReference type="ChEBI" id="CHEBI:15378"/>
        <dbReference type="ChEBI" id="CHEBI:16526"/>
        <dbReference type="ChEBI" id="CHEBI:83099"/>
        <dbReference type="ChEBI" id="CHEBI:83111"/>
        <dbReference type="EC" id="1.2.4.1"/>
    </reaction>
</comment>
<comment type="subunit">
    <text evidence="7">Heterodimer of an alpha and a beta chain.</text>
</comment>
<evidence type="ECO:0000256" key="1">
    <source>
        <dbReference type="ARBA" id="ARBA00001964"/>
    </source>
</evidence>
<dbReference type="PANTHER" id="PTHR11516">
    <property type="entry name" value="PYRUVATE DEHYDROGENASE E1 COMPONENT, ALPHA SUBUNIT BACTERIAL AND ORGANELLAR"/>
    <property type="match status" value="1"/>
</dbReference>
<dbReference type="GO" id="GO:0006086">
    <property type="term" value="P:pyruvate decarboxylation to acetyl-CoA"/>
    <property type="evidence" value="ECO:0007669"/>
    <property type="project" value="InterPro"/>
</dbReference>
<evidence type="ECO:0000313" key="10">
    <source>
        <dbReference type="Proteomes" id="UP000280307"/>
    </source>
</evidence>
<evidence type="ECO:0000256" key="7">
    <source>
        <dbReference type="RuleBase" id="RU361139"/>
    </source>
</evidence>
<sequence>MDKPTTLTKEATAELRHYYYQMLLMRRFEERTHEMYVKAKIGGYCHLNLGEEATIVGLMAALKPEDYIFTNYREHGYILARGVAPGPLMAELFGRETGVSGGRGGSMHLFDVAKGFMGGYAIVGGQIPLAVGAAYALRYQGKPGVVVAQMGDASTNIGAFYESLNLAKLWRCPVIFFIANNGYGMGSTIEDSSSEPDLWKKGASFRVHGEQVDGTDVLAVRDAVRRLRERAETEGEPVILDVVSFRFRGHSVIDADRYRDADEVRKGRETQDPLRHYSAWLQAHELADEAWLKAMVEQVEQEMQAAVDFANAGPHPKIEDIYTYMYASPVPNIPAPETARRLLD</sequence>
<accession>A0A426U1P7</accession>
<evidence type="ECO:0000256" key="6">
    <source>
        <dbReference type="ARBA" id="ARBA00023317"/>
    </source>
</evidence>
<dbReference type="InterPro" id="IPR029061">
    <property type="entry name" value="THDP-binding"/>
</dbReference>
<dbReference type="PANTHER" id="PTHR11516:SF60">
    <property type="entry name" value="PYRUVATE DEHYDROGENASE E1 COMPONENT SUBUNIT ALPHA"/>
    <property type="match status" value="1"/>
</dbReference>
<evidence type="ECO:0000256" key="3">
    <source>
        <dbReference type="ARBA" id="ARBA00014159"/>
    </source>
</evidence>
<name>A0A426U1P7_9CHLR</name>
<feature type="domain" description="Dehydrogenase E1 component" evidence="8">
    <location>
        <begin position="20"/>
        <end position="318"/>
    </location>
</feature>
<dbReference type="SUPFAM" id="SSF52518">
    <property type="entry name" value="Thiamin diphosphate-binding fold (THDP-binding)"/>
    <property type="match status" value="1"/>
</dbReference>
<dbReference type="Proteomes" id="UP000280307">
    <property type="component" value="Unassembled WGS sequence"/>
</dbReference>
<evidence type="ECO:0000256" key="5">
    <source>
        <dbReference type="ARBA" id="ARBA00023052"/>
    </source>
</evidence>
<gene>
    <name evidence="7 9" type="primary">pdhA</name>
    <name evidence="9" type="ORF">EI684_08970</name>
</gene>
<dbReference type="InterPro" id="IPR001017">
    <property type="entry name" value="DH_E1"/>
</dbReference>
<comment type="caution">
    <text evidence="9">The sequence shown here is derived from an EMBL/GenBank/DDBJ whole genome shotgun (WGS) entry which is preliminary data.</text>
</comment>
<dbReference type="InterPro" id="IPR050642">
    <property type="entry name" value="PDH_E1_Alpha_Subunit"/>
</dbReference>
<dbReference type="EC" id="1.2.4.1" evidence="2 7"/>
<comment type="function">
    <text evidence="7">The pyruvate dehydrogenase complex catalyzes the overall conversion of pyruvate to acetyl-CoA and CO(2).</text>
</comment>
<dbReference type="NCBIfam" id="TIGR03182">
    <property type="entry name" value="PDH_E1_alph_y"/>
    <property type="match status" value="1"/>
</dbReference>
<comment type="cofactor">
    <cofactor evidence="1 7">
        <name>thiamine diphosphate</name>
        <dbReference type="ChEBI" id="CHEBI:58937"/>
    </cofactor>
</comment>
<dbReference type="Pfam" id="PF00676">
    <property type="entry name" value="E1_dh"/>
    <property type="match status" value="1"/>
</dbReference>
<dbReference type="AlphaFoldDB" id="A0A426U1P7"/>
<dbReference type="GO" id="GO:0004739">
    <property type="term" value="F:pyruvate dehydrogenase (acetyl-transferring) activity"/>
    <property type="evidence" value="ECO:0007669"/>
    <property type="project" value="UniProtKB-UniRule"/>
</dbReference>
<dbReference type="EMBL" id="RSAS01000345">
    <property type="protein sequence ID" value="RRR73348.1"/>
    <property type="molecule type" value="Genomic_DNA"/>
</dbReference>
<organism evidence="9 10">
    <name type="scientific">Candidatus Viridilinea halotolerans</name>
    <dbReference type="NCBI Taxonomy" id="2491704"/>
    <lineage>
        <taxon>Bacteria</taxon>
        <taxon>Bacillati</taxon>
        <taxon>Chloroflexota</taxon>
        <taxon>Chloroflexia</taxon>
        <taxon>Chloroflexales</taxon>
        <taxon>Chloroflexineae</taxon>
        <taxon>Oscillochloridaceae</taxon>
        <taxon>Candidatus Viridilinea</taxon>
    </lineage>
</organism>
<reference evidence="9 10" key="1">
    <citation type="submission" date="2018-12" db="EMBL/GenBank/DDBJ databases">
        <title>Genome Sequence of Candidatus Viridilinea halotolerans isolated from saline sulfide-rich spring.</title>
        <authorList>
            <person name="Grouzdev D.S."/>
            <person name="Burganskaya E.I."/>
            <person name="Krutkina M.S."/>
            <person name="Sukhacheva M.V."/>
            <person name="Gorlenko V.M."/>
        </authorList>
    </citation>
    <scope>NUCLEOTIDE SEQUENCE [LARGE SCALE GENOMIC DNA]</scope>
    <source>
        <strain evidence="9">Chok-6</strain>
    </source>
</reference>
<dbReference type="CDD" id="cd02000">
    <property type="entry name" value="TPP_E1_PDC_ADC_BCADC"/>
    <property type="match status" value="1"/>
</dbReference>
<proteinExistence type="predicted"/>
<evidence type="ECO:0000259" key="8">
    <source>
        <dbReference type="Pfam" id="PF00676"/>
    </source>
</evidence>
<evidence type="ECO:0000256" key="2">
    <source>
        <dbReference type="ARBA" id="ARBA00012281"/>
    </source>
</evidence>
<evidence type="ECO:0000256" key="4">
    <source>
        <dbReference type="ARBA" id="ARBA00023002"/>
    </source>
</evidence>
<keyword evidence="5 7" id="KW-0786">Thiamine pyrophosphate</keyword>
<keyword evidence="6 7" id="KW-0670">Pyruvate</keyword>
<evidence type="ECO:0000313" key="9">
    <source>
        <dbReference type="EMBL" id="RRR73348.1"/>
    </source>
</evidence>
<keyword evidence="4 7" id="KW-0560">Oxidoreductase</keyword>
<dbReference type="InterPro" id="IPR017597">
    <property type="entry name" value="Pyrv_DH_E1_asu_subgrp-y"/>
</dbReference>